<evidence type="ECO:0000256" key="5">
    <source>
        <dbReference type="SAM" id="Coils"/>
    </source>
</evidence>
<keyword evidence="2" id="KW-0217">Developmental protein</keyword>
<evidence type="ECO:0000256" key="1">
    <source>
        <dbReference type="ARBA" id="ARBA00008956"/>
    </source>
</evidence>
<keyword evidence="8" id="KW-1185">Reference proteome</keyword>
<organism evidence="7 8">
    <name type="scientific">Ficus carica</name>
    <name type="common">Common fig</name>
    <dbReference type="NCBI Taxonomy" id="3494"/>
    <lineage>
        <taxon>Eukaryota</taxon>
        <taxon>Viridiplantae</taxon>
        <taxon>Streptophyta</taxon>
        <taxon>Embryophyta</taxon>
        <taxon>Tracheophyta</taxon>
        <taxon>Spermatophyta</taxon>
        <taxon>Magnoliopsida</taxon>
        <taxon>eudicotyledons</taxon>
        <taxon>Gunneridae</taxon>
        <taxon>Pentapetalae</taxon>
        <taxon>rosids</taxon>
        <taxon>fabids</taxon>
        <taxon>Rosales</taxon>
        <taxon>Moraceae</taxon>
        <taxon>Ficeae</taxon>
        <taxon>Ficus</taxon>
    </lineage>
</organism>
<protein>
    <recommendedName>
        <fullName evidence="9">FRIGIDA-like protein</fullName>
    </recommendedName>
</protein>
<proteinExistence type="inferred from homology"/>
<dbReference type="InterPro" id="IPR012474">
    <property type="entry name" value="Frigida"/>
</dbReference>
<name>A0AA87YXD9_FICCA</name>
<feature type="compositionally biased region" description="Low complexity" evidence="6">
    <location>
        <begin position="959"/>
        <end position="968"/>
    </location>
</feature>
<dbReference type="GO" id="GO:0009908">
    <property type="term" value="P:flower development"/>
    <property type="evidence" value="ECO:0007669"/>
    <property type="project" value="UniProtKB-KW"/>
</dbReference>
<comment type="caution">
    <text evidence="7">The sequence shown here is derived from an EMBL/GenBank/DDBJ whole genome shotgun (WGS) entry which is preliminary data.</text>
</comment>
<evidence type="ECO:0000313" key="8">
    <source>
        <dbReference type="Proteomes" id="UP001187192"/>
    </source>
</evidence>
<dbReference type="EMBL" id="BTGU01000001">
    <property type="protein sequence ID" value="GMN25222.1"/>
    <property type="molecule type" value="Genomic_DNA"/>
</dbReference>
<dbReference type="Gramene" id="FCD_00001100-RA">
    <property type="protein sequence ID" value="FCD_00001100-RA:cds"/>
    <property type="gene ID" value="FCD_00001100"/>
</dbReference>
<dbReference type="AlphaFoldDB" id="A0AA87YXD9"/>
<dbReference type="SUPFAM" id="SSF57997">
    <property type="entry name" value="Tropomyosin"/>
    <property type="match status" value="1"/>
</dbReference>
<reference evidence="7" key="1">
    <citation type="submission" date="2023-07" db="EMBL/GenBank/DDBJ databases">
        <title>draft genome sequence of fig (Ficus carica).</title>
        <authorList>
            <person name="Takahashi T."/>
            <person name="Nishimura K."/>
        </authorList>
    </citation>
    <scope>NUCLEOTIDE SEQUENCE</scope>
</reference>
<evidence type="ECO:0000256" key="4">
    <source>
        <dbReference type="ARBA" id="ARBA00023089"/>
    </source>
</evidence>
<keyword evidence="3" id="KW-0221">Differentiation</keyword>
<feature type="coiled-coil region" evidence="5">
    <location>
        <begin position="316"/>
        <end position="350"/>
    </location>
</feature>
<feature type="coiled-coil region" evidence="5">
    <location>
        <begin position="211"/>
        <end position="280"/>
    </location>
</feature>
<dbReference type="PANTHER" id="PTHR31791">
    <property type="entry name" value="FRIGIDA-LIKE PROTEIN 3-RELATED"/>
    <property type="match status" value="1"/>
</dbReference>
<evidence type="ECO:0008006" key="9">
    <source>
        <dbReference type="Google" id="ProtNLM"/>
    </source>
</evidence>
<feature type="region of interest" description="Disordered" evidence="6">
    <location>
        <begin position="934"/>
        <end position="985"/>
    </location>
</feature>
<sequence length="1027" mass="118426">MEEITSDLKISELKQGLLCKAYEELHARASSMIVFSLQWRDLENHFDSTRNSLQSELESLVEREKDLANRERQLEAREVELESNLESKAKELEGIEKLIDERVKILDLNMQHVDSLKSAIQENRQELEVIRKSIAEKVSEFDSVRSSLKEGEEKLELLEERIKQKSEECESKEKELEGIDKLIGEQAKALELSMQHVNSAKLLIQENGEELEVKEKQYVAVQKSVAEKERELGSLRRSIKEGEEKLESLEKRLKQKYKEVESKEKELDTVQKTLRGYKDDIEFKDRKFNAIRRSLEERKKEVDLKEEQLRMCKISIDDCDKEIKLKEEELNSLRNSIVEFSNKLESEHKQLDFVQKDIELKEKAFVSLKKSVDECAQQFEMKERKFEGYLKVLEEKEKLCESKSEELDLIYKKVNEGLEECEAKQKKFSSLQKLVENRSRELEVKESQLKKMVDEFELGRNEFDLSQKTELRVKEKNNMLPIQVKVEQPEYTHAVNAVSCQQSIATKGKDLQFHLNRHLMRHDSVCGEIFSVIQASPDPSKLVLDAMVGFYPLQSSEQNSEFDVNIVRRSCILLLEHLMESSPQINPQVRDEAIKLAGDWKSMMMKENYLEALGFLQFLTSYKIAFAFDPDELRRLLDIVGHQRQGSELHEVLSAADKALVIAKTNQAEDLSANVATSSSNLQLSTMQIDILALLETSANSARLVLDHIQGCFSQHWKSGDVAFEENAMRDCISLLEKLFRSSPQIQPAVKEDAKKLAIEWKVKMGGKTENHWEILGFLQFVAAYRLVSSLGEDVVFKFLEKICQQKEALESCRTLGFANKIPEFVRNLIRKKKLTDAVRLICAFKLTNKFSPLPLINKYVNELKEYTKTNCKGKKPIEEKEKITDIEIAALTAVSQCIKDCNLDSDLDWENSLIDISKRISLLEKIKKDRRRSADLVRPKVEQEQQQQKQTWKKRRNNPGQPQQGNNKFPRTSSSTVRPPCGPPIFVPVVQRPVDFPPNRHAFARDPQQFVVGPNGGAFPNAGVHF</sequence>
<evidence type="ECO:0000256" key="3">
    <source>
        <dbReference type="ARBA" id="ARBA00022782"/>
    </source>
</evidence>
<evidence type="ECO:0000256" key="2">
    <source>
        <dbReference type="ARBA" id="ARBA00022473"/>
    </source>
</evidence>
<dbReference type="Proteomes" id="UP001187192">
    <property type="component" value="Unassembled WGS sequence"/>
</dbReference>
<accession>A0AA87YXD9</accession>
<evidence type="ECO:0000313" key="7">
    <source>
        <dbReference type="EMBL" id="GMN25222.1"/>
    </source>
</evidence>
<feature type="compositionally biased region" description="Basic and acidic residues" evidence="6">
    <location>
        <begin position="934"/>
        <end position="944"/>
    </location>
</feature>
<dbReference type="GO" id="GO:0030154">
    <property type="term" value="P:cell differentiation"/>
    <property type="evidence" value="ECO:0007669"/>
    <property type="project" value="UniProtKB-KW"/>
</dbReference>
<dbReference type="Pfam" id="PF07899">
    <property type="entry name" value="Frigida"/>
    <property type="match status" value="2"/>
</dbReference>
<comment type="similarity">
    <text evidence="1">Belongs to the Frigida family.</text>
</comment>
<keyword evidence="4" id="KW-0287">Flowering</keyword>
<feature type="coiled-coil region" evidence="5">
    <location>
        <begin position="50"/>
        <end position="182"/>
    </location>
</feature>
<keyword evidence="5" id="KW-0175">Coiled coil</keyword>
<dbReference type="PANTHER" id="PTHR31791:SF37">
    <property type="entry name" value="A_TM021B04.7 PROTEIN"/>
    <property type="match status" value="1"/>
</dbReference>
<gene>
    <name evidence="7" type="ORF">TIFTF001_000853</name>
</gene>
<evidence type="ECO:0000256" key="6">
    <source>
        <dbReference type="SAM" id="MobiDB-lite"/>
    </source>
</evidence>